<protein>
    <submittedName>
        <fullName evidence="3">DNA-binding transcriptional MerR regulator</fullName>
    </submittedName>
</protein>
<evidence type="ECO:0000313" key="3">
    <source>
        <dbReference type="EMBL" id="TDQ44477.1"/>
    </source>
</evidence>
<dbReference type="InterPro" id="IPR009061">
    <property type="entry name" value="DNA-bd_dom_put_sf"/>
</dbReference>
<gene>
    <name evidence="3" type="ORF">DFR43_103221</name>
</gene>
<accession>A0A4V3D6L9</accession>
<dbReference type="Gene3D" id="1.10.1660.10">
    <property type="match status" value="1"/>
</dbReference>
<dbReference type="InterPro" id="IPR011791">
    <property type="entry name" value="CadR-PbrR"/>
</dbReference>
<dbReference type="AlphaFoldDB" id="A0A4V3D6L9"/>
<reference evidence="3 4" key="1">
    <citation type="submission" date="2019-03" db="EMBL/GenBank/DDBJ databases">
        <title>Genomic Encyclopedia of Type Strains, Phase IV (KMG-IV): sequencing the most valuable type-strain genomes for metagenomic binning, comparative biology and taxonomic classification.</title>
        <authorList>
            <person name="Goeker M."/>
        </authorList>
    </citation>
    <scope>NUCLEOTIDE SEQUENCE [LARGE SCALE GENOMIC DNA]</scope>
    <source>
        <strain evidence="3 4">DSM 19605</strain>
    </source>
</reference>
<dbReference type="SMART" id="SM00422">
    <property type="entry name" value="HTH_MERR"/>
    <property type="match status" value="1"/>
</dbReference>
<dbReference type="EMBL" id="SNYL01000003">
    <property type="protein sequence ID" value="TDQ44477.1"/>
    <property type="molecule type" value="Genomic_DNA"/>
</dbReference>
<evidence type="ECO:0000256" key="1">
    <source>
        <dbReference type="ARBA" id="ARBA00023125"/>
    </source>
</evidence>
<dbReference type="PRINTS" id="PR00040">
    <property type="entry name" value="HTHMERR"/>
</dbReference>
<dbReference type="SUPFAM" id="SSF46955">
    <property type="entry name" value="Putative DNA-binding domain"/>
    <property type="match status" value="1"/>
</dbReference>
<proteinExistence type="predicted"/>
<keyword evidence="1 3" id="KW-0238">DNA-binding</keyword>
<dbReference type="PANTHER" id="PTHR30204">
    <property type="entry name" value="REDOX-CYCLING DRUG-SENSING TRANSCRIPTIONAL ACTIVATOR SOXR"/>
    <property type="match status" value="1"/>
</dbReference>
<dbReference type="GO" id="GO:0045893">
    <property type="term" value="P:positive regulation of DNA-templated transcription"/>
    <property type="evidence" value="ECO:0007669"/>
    <property type="project" value="InterPro"/>
</dbReference>
<feature type="domain" description="HTH merR-type" evidence="2">
    <location>
        <begin position="1"/>
        <end position="69"/>
    </location>
</feature>
<dbReference type="OrthoDB" id="9808480at2"/>
<name>A0A4V3D6L9_9BURK</name>
<dbReference type="RefSeq" id="WP_133596069.1">
    <property type="nucleotide sequence ID" value="NZ_SNYL01000003.1"/>
</dbReference>
<dbReference type="GO" id="GO:0003677">
    <property type="term" value="F:DNA binding"/>
    <property type="evidence" value="ECO:0007669"/>
    <property type="project" value="UniProtKB-KW"/>
</dbReference>
<dbReference type="PROSITE" id="PS50937">
    <property type="entry name" value="HTH_MERR_2"/>
    <property type="match status" value="1"/>
</dbReference>
<dbReference type="InterPro" id="IPR000551">
    <property type="entry name" value="MerR-type_HTH_dom"/>
</dbReference>
<organism evidence="3 4">
    <name type="scientific">Tepidicella xavieri</name>
    <dbReference type="NCBI Taxonomy" id="360241"/>
    <lineage>
        <taxon>Bacteria</taxon>
        <taxon>Pseudomonadati</taxon>
        <taxon>Pseudomonadota</taxon>
        <taxon>Betaproteobacteria</taxon>
        <taxon>Burkholderiales</taxon>
        <taxon>Tepidicella</taxon>
    </lineage>
</organism>
<dbReference type="GO" id="GO:0003700">
    <property type="term" value="F:DNA-binding transcription factor activity"/>
    <property type="evidence" value="ECO:0007669"/>
    <property type="project" value="InterPro"/>
</dbReference>
<dbReference type="CDD" id="cd04784">
    <property type="entry name" value="HTH_CadR-PbrR"/>
    <property type="match status" value="1"/>
</dbReference>
<dbReference type="Proteomes" id="UP000295510">
    <property type="component" value="Unassembled WGS sequence"/>
</dbReference>
<evidence type="ECO:0000313" key="4">
    <source>
        <dbReference type="Proteomes" id="UP000295510"/>
    </source>
</evidence>
<keyword evidence="4" id="KW-1185">Reference proteome</keyword>
<evidence type="ECO:0000259" key="2">
    <source>
        <dbReference type="PROSITE" id="PS50937"/>
    </source>
</evidence>
<dbReference type="InterPro" id="IPR047057">
    <property type="entry name" value="MerR_fam"/>
</dbReference>
<dbReference type="PANTHER" id="PTHR30204:SF92">
    <property type="entry name" value="HTH-TYPE TRANSCRIPTIONAL REGULATOR ZNTR"/>
    <property type="match status" value="1"/>
</dbReference>
<comment type="caution">
    <text evidence="3">The sequence shown here is derived from an EMBL/GenBank/DDBJ whole genome shotgun (WGS) entry which is preliminary data.</text>
</comment>
<dbReference type="GO" id="GO:0046872">
    <property type="term" value="F:metal ion binding"/>
    <property type="evidence" value="ECO:0007669"/>
    <property type="project" value="InterPro"/>
</dbReference>
<sequence length="138" mass="15506">MQIKELAQRAGVAPETIRFYEKEGLLPAPARRANGYRAYDDAHLDRLVFIRRCRSLDMPLPVIARLIAFMNDPADTCHHVDDILAEQLAQVRARIRSMRALERQLLDLQRQCDGPIDGGACGVLRELSQTGRRAAAQA</sequence>
<dbReference type="Pfam" id="PF13411">
    <property type="entry name" value="MerR_1"/>
    <property type="match status" value="1"/>
</dbReference>